<reference evidence="2" key="1">
    <citation type="journal article" date="2023" name="Plant J.">
        <title>Genome sequences and population genomics provide insights into the demographic history, inbreeding, and mutation load of two 'living fossil' tree species of Dipteronia.</title>
        <authorList>
            <person name="Feng Y."/>
            <person name="Comes H.P."/>
            <person name="Chen J."/>
            <person name="Zhu S."/>
            <person name="Lu R."/>
            <person name="Zhang X."/>
            <person name="Li P."/>
            <person name="Qiu J."/>
            <person name="Olsen K.M."/>
            <person name="Qiu Y."/>
        </authorList>
    </citation>
    <scope>NUCLEOTIDE SEQUENCE</scope>
    <source>
        <strain evidence="2">NBL</strain>
    </source>
</reference>
<keyword evidence="1" id="KW-1133">Transmembrane helix</keyword>
<evidence type="ECO:0000313" key="2">
    <source>
        <dbReference type="EMBL" id="KAK3183153.1"/>
    </source>
</evidence>
<feature type="transmembrane region" description="Helical" evidence="1">
    <location>
        <begin position="60"/>
        <end position="78"/>
    </location>
</feature>
<evidence type="ECO:0000256" key="1">
    <source>
        <dbReference type="SAM" id="Phobius"/>
    </source>
</evidence>
<evidence type="ECO:0008006" key="4">
    <source>
        <dbReference type="Google" id="ProtNLM"/>
    </source>
</evidence>
<dbReference type="AlphaFoldDB" id="A0AAE0DR41"/>
<dbReference type="Proteomes" id="UP001281410">
    <property type="component" value="Unassembled WGS sequence"/>
</dbReference>
<comment type="caution">
    <text evidence="2">The sequence shown here is derived from an EMBL/GenBank/DDBJ whole genome shotgun (WGS) entry which is preliminary data.</text>
</comment>
<accession>A0AAE0DR41</accession>
<evidence type="ECO:0000313" key="3">
    <source>
        <dbReference type="Proteomes" id="UP001281410"/>
    </source>
</evidence>
<keyword evidence="3" id="KW-1185">Reference proteome</keyword>
<sequence>MDTTCFRCKEGCENFNHVLIECSVSLKIWEDICKGIIKTGHFNLEWCDWMLHNLRCNAMVIGRFPPYLLFAVTMWFIWKWRCKSVFDTNFKLLVCTGKIITNFVDEWLKANSDSESKNEVTFFLIARSSPETEWAKLNVDENLNLEPGTISARGVIRNHKKKWIGGFALNRGIGSIIEAEL</sequence>
<keyword evidence="1" id="KW-0812">Transmembrane</keyword>
<proteinExistence type="predicted"/>
<gene>
    <name evidence="2" type="ORF">Dsin_030439</name>
</gene>
<keyword evidence="1" id="KW-0472">Membrane</keyword>
<dbReference type="EMBL" id="JANJYJ010000010">
    <property type="protein sequence ID" value="KAK3183153.1"/>
    <property type="molecule type" value="Genomic_DNA"/>
</dbReference>
<protein>
    <recommendedName>
        <fullName evidence="4">Reverse transcriptase zinc-binding domain-containing protein</fullName>
    </recommendedName>
</protein>
<organism evidence="2 3">
    <name type="scientific">Dipteronia sinensis</name>
    <dbReference type="NCBI Taxonomy" id="43782"/>
    <lineage>
        <taxon>Eukaryota</taxon>
        <taxon>Viridiplantae</taxon>
        <taxon>Streptophyta</taxon>
        <taxon>Embryophyta</taxon>
        <taxon>Tracheophyta</taxon>
        <taxon>Spermatophyta</taxon>
        <taxon>Magnoliopsida</taxon>
        <taxon>eudicotyledons</taxon>
        <taxon>Gunneridae</taxon>
        <taxon>Pentapetalae</taxon>
        <taxon>rosids</taxon>
        <taxon>malvids</taxon>
        <taxon>Sapindales</taxon>
        <taxon>Sapindaceae</taxon>
        <taxon>Hippocastanoideae</taxon>
        <taxon>Acereae</taxon>
        <taxon>Dipteronia</taxon>
    </lineage>
</organism>
<name>A0AAE0DR41_9ROSI</name>